<dbReference type="OrthoDB" id="1524711at2"/>
<feature type="signal peptide" evidence="4">
    <location>
        <begin position="1"/>
        <end position="23"/>
    </location>
</feature>
<feature type="chain" id="PRO_5026265512" evidence="4">
    <location>
        <begin position="24"/>
        <end position="170"/>
    </location>
</feature>
<dbReference type="AlphaFoldDB" id="A0A6I4I470"/>
<sequence length="170" mass="18824">MKNLFKVALVAVFMLATAGFAKAQTKIGYIDFNGVIEAMPDLKPIQTQLQTYQKTFIDQSQSMQAEFQKKGEAYEKGRQSMTDAARTAAESELQDMQKRIQDYNRNAEQQVQAKSSELFKPLSDKVKTAINAVAKEKGYTYVLDSTTTGLIVSPAGDDLMPAVKVKLGIK</sequence>
<dbReference type="RefSeq" id="WP_157539641.1">
    <property type="nucleotide sequence ID" value="NZ_WQLA01000001.1"/>
</dbReference>
<evidence type="ECO:0000256" key="1">
    <source>
        <dbReference type="ARBA" id="ARBA00009091"/>
    </source>
</evidence>
<name>A0A6I4I470_9SPHI</name>
<evidence type="ECO:0000313" key="5">
    <source>
        <dbReference type="EMBL" id="MVN89851.1"/>
    </source>
</evidence>
<dbReference type="PANTHER" id="PTHR35089:SF1">
    <property type="entry name" value="CHAPERONE PROTEIN SKP"/>
    <property type="match status" value="1"/>
</dbReference>
<feature type="coiled-coil region" evidence="3">
    <location>
        <begin position="86"/>
        <end position="113"/>
    </location>
</feature>
<dbReference type="InterPro" id="IPR005632">
    <property type="entry name" value="Chaperone_Skp"/>
</dbReference>
<dbReference type="InterPro" id="IPR024930">
    <property type="entry name" value="Skp_dom_sf"/>
</dbReference>
<dbReference type="PANTHER" id="PTHR35089">
    <property type="entry name" value="CHAPERONE PROTEIN SKP"/>
    <property type="match status" value="1"/>
</dbReference>
<dbReference type="SUPFAM" id="SSF111384">
    <property type="entry name" value="OmpH-like"/>
    <property type="match status" value="1"/>
</dbReference>
<gene>
    <name evidence="5" type="ORF">GO816_01800</name>
</gene>
<organism evidence="5 6">
    <name type="scientific">Mucilaginibacter aquatilis</name>
    <dbReference type="NCBI Taxonomy" id="1517760"/>
    <lineage>
        <taxon>Bacteria</taxon>
        <taxon>Pseudomonadati</taxon>
        <taxon>Bacteroidota</taxon>
        <taxon>Sphingobacteriia</taxon>
        <taxon>Sphingobacteriales</taxon>
        <taxon>Sphingobacteriaceae</taxon>
        <taxon>Mucilaginibacter</taxon>
    </lineage>
</organism>
<protein>
    <submittedName>
        <fullName evidence="5">OmpH family outer membrane protein</fullName>
    </submittedName>
</protein>
<keyword evidence="3" id="KW-0175">Coiled coil</keyword>
<keyword evidence="2 4" id="KW-0732">Signal</keyword>
<dbReference type="GO" id="GO:0051082">
    <property type="term" value="F:unfolded protein binding"/>
    <property type="evidence" value="ECO:0007669"/>
    <property type="project" value="InterPro"/>
</dbReference>
<keyword evidence="6" id="KW-1185">Reference proteome</keyword>
<proteinExistence type="inferred from homology"/>
<comment type="caution">
    <text evidence="5">The sequence shown here is derived from an EMBL/GenBank/DDBJ whole genome shotgun (WGS) entry which is preliminary data.</text>
</comment>
<evidence type="ECO:0000256" key="4">
    <source>
        <dbReference type="SAM" id="SignalP"/>
    </source>
</evidence>
<dbReference type="EMBL" id="WQLA01000001">
    <property type="protein sequence ID" value="MVN89851.1"/>
    <property type="molecule type" value="Genomic_DNA"/>
</dbReference>
<dbReference type="Gene3D" id="3.30.910.20">
    <property type="entry name" value="Skp domain"/>
    <property type="match status" value="1"/>
</dbReference>
<evidence type="ECO:0000256" key="3">
    <source>
        <dbReference type="SAM" id="Coils"/>
    </source>
</evidence>
<evidence type="ECO:0000313" key="6">
    <source>
        <dbReference type="Proteomes" id="UP000434850"/>
    </source>
</evidence>
<dbReference type="SMART" id="SM00935">
    <property type="entry name" value="OmpH"/>
    <property type="match status" value="1"/>
</dbReference>
<dbReference type="Proteomes" id="UP000434850">
    <property type="component" value="Unassembled WGS sequence"/>
</dbReference>
<reference evidence="5 6" key="1">
    <citation type="submission" date="2019-12" db="EMBL/GenBank/DDBJ databases">
        <title>Mucilaginibacter sp. HME9299 genome sequencing and assembly.</title>
        <authorList>
            <person name="Kang H."/>
            <person name="Kim H."/>
            <person name="Joh K."/>
        </authorList>
    </citation>
    <scope>NUCLEOTIDE SEQUENCE [LARGE SCALE GENOMIC DNA]</scope>
    <source>
        <strain evidence="5 6">HME9299</strain>
    </source>
</reference>
<dbReference type="GO" id="GO:0050821">
    <property type="term" value="P:protein stabilization"/>
    <property type="evidence" value="ECO:0007669"/>
    <property type="project" value="TreeGrafter"/>
</dbReference>
<dbReference type="GO" id="GO:0005829">
    <property type="term" value="C:cytosol"/>
    <property type="evidence" value="ECO:0007669"/>
    <property type="project" value="TreeGrafter"/>
</dbReference>
<evidence type="ECO:0000256" key="2">
    <source>
        <dbReference type="ARBA" id="ARBA00022729"/>
    </source>
</evidence>
<comment type="similarity">
    <text evidence="1">Belongs to the Skp family.</text>
</comment>
<accession>A0A6I4I470</accession>
<dbReference type="Pfam" id="PF03938">
    <property type="entry name" value="OmpH"/>
    <property type="match status" value="1"/>
</dbReference>